<feature type="region of interest" description="Disordered" evidence="1">
    <location>
        <begin position="90"/>
        <end position="121"/>
    </location>
</feature>
<sequence length="121" mass="12466">MTAPTEALPPSETHATHDTPAYSASAAAAKDINARNSALEDINVPTSTEALLPSETHATHGSPASSASGHSPYNNGKQIHTNALLTLLLSNPPSSHIPASSQSQAGDFDPIFPLPAKHKPT</sequence>
<proteinExistence type="predicted"/>
<gene>
    <name evidence="2" type="ORF">KSP40_PGU004043</name>
</gene>
<reference evidence="2 3" key="1">
    <citation type="journal article" date="2022" name="Nat. Plants">
        <title>Genomes of leafy and leafless Platanthera orchids illuminate the evolution of mycoheterotrophy.</title>
        <authorList>
            <person name="Li M.H."/>
            <person name="Liu K.W."/>
            <person name="Li Z."/>
            <person name="Lu H.C."/>
            <person name="Ye Q.L."/>
            <person name="Zhang D."/>
            <person name="Wang J.Y."/>
            <person name="Li Y.F."/>
            <person name="Zhong Z.M."/>
            <person name="Liu X."/>
            <person name="Yu X."/>
            <person name="Liu D.K."/>
            <person name="Tu X.D."/>
            <person name="Liu B."/>
            <person name="Hao Y."/>
            <person name="Liao X.Y."/>
            <person name="Jiang Y.T."/>
            <person name="Sun W.H."/>
            <person name="Chen J."/>
            <person name="Chen Y.Q."/>
            <person name="Ai Y."/>
            <person name="Zhai J.W."/>
            <person name="Wu S.S."/>
            <person name="Zhou Z."/>
            <person name="Hsiao Y.Y."/>
            <person name="Wu W.L."/>
            <person name="Chen Y.Y."/>
            <person name="Lin Y.F."/>
            <person name="Hsu J.L."/>
            <person name="Li C.Y."/>
            <person name="Wang Z.W."/>
            <person name="Zhao X."/>
            <person name="Zhong W.Y."/>
            <person name="Ma X.K."/>
            <person name="Ma L."/>
            <person name="Huang J."/>
            <person name="Chen G.Z."/>
            <person name="Huang M.Z."/>
            <person name="Huang L."/>
            <person name="Peng D.H."/>
            <person name="Luo Y.B."/>
            <person name="Zou S.Q."/>
            <person name="Chen S.P."/>
            <person name="Lan S."/>
            <person name="Tsai W.C."/>
            <person name="Van de Peer Y."/>
            <person name="Liu Z.J."/>
        </authorList>
    </citation>
    <scope>NUCLEOTIDE SEQUENCE [LARGE SCALE GENOMIC DNA]</scope>
    <source>
        <strain evidence="2">Lor288</strain>
    </source>
</reference>
<evidence type="ECO:0000313" key="3">
    <source>
        <dbReference type="Proteomes" id="UP001412067"/>
    </source>
</evidence>
<protein>
    <submittedName>
        <fullName evidence="2">Uncharacterized protein</fullName>
    </submittedName>
</protein>
<keyword evidence="3" id="KW-1185">Reference proteome</keyword>
<accession>A0ABR2LJ66</accession>
<comment type="caution">
    <text evidence="2">The sequence shown here is derived from an EMBL/GenBank/DDBJ whole genome shotgun (WGS) entry which is preliminary data.</text>
</comment>
<feature type="region of interest" description="Disordered" evidence="1">
    <location>
        <begin position="1"/>
        <end position="27"/>
    </location>
</feature>
<feature type="region of interest" description="Disordered" evidence="1">
    <location>
        <begin position="47"/>
        <end position="78"/>
    </location>
</feature>
<evidence type="ECO:0000313" key="2">
    <source>
        <dbReference type="EMBL" id="KAK8942185.1"/>
    </source>
</evidence>
<name>A0ABR2LJ66_9ASPA</name>
<dbReference type="Proteomes" id="UP001412067">
    <property type="component" value="Unassembled WGS sequence"/>
</dbReference>
<dbReference type="EMBL" id="JBBWWR010000019">
    <property type="protein sequence ID" value="KAK8942185.1"/>
    <property type="molecule type" value="Genomic_DNA"/>
</dbReference>
<organism evidence="2 3">
    <name type="scientific">Platanthera guangdongensis</name>
    <dbReference type="NCBI Taxonomy" id="2320717"/>
    <lineage>
        <taxon>Eukaryota</taxon>
        <taxon>Viridiplantae</taxon>
        <taxon>Streptophyta</taxon>
        <taxon>Embryophyta</taxon>
        <taxon>Tracheophyta</taxon>
        <taxon>Spermatophyta</taxon>
        <taxon>Magnoliopsida</taxon>
        <taxon>Liliopsida</taxon>
        <taxon>Asparagales</taxon>
        <taxon>Orchidaceae</taxon>
        <taxon>Orchidoideae</taxon>
        <taxon>Orchideae</taxon>
        <taxon>Orchidinae</taxon>
        <taxon>Platanthera</taxon>
    </lineage>
</organism>
<evidence type="ECO:0000256" key="1">
    <source>
        <dbReference type="SAM" id="MobiDB-lite"/>
    </source>
</evidence>
<feature type="compositionally biased region" description="Low complexity" evidence="1">
    <location>
        <begin position="59"/>
        <end position="72"/>
    </location>
</feature>